<reference evidence="2" key="1">
    <citation type="submission" date="2018-07" db="EMBL/GenBank/DDBJ databases">
        <authorList>
            <person name="Quirk P.G."/>
            <person name="Krulwich T.A."/>
        </authorList>
    </citation>
    <scope>NUCLEOTIDE SEQUENCE</scope>
</reference>
<evidence type="ECO:0000259" key="1">
    <source>
        <dbReference type="Pfam" id="PF16064"/>
    </source>
</evidence>
<sequence>MNPITESSTKTLINKLAVIIRNHAISPKISNEILNVLHQFHPNLPKTVTELFDQAEIELRVKLSRVNLDPINNNEHKIIEVQRSLEMKISEIHKDLSHKLEKLQKLIHQSPKKSESFENSVKCKMEKKESSLNQKLPIKSMSDLEFVEDNLYYNETASYELKNYLDTVFLKGDPHLYSIYLVKAVFSQAFLESIDDPTALIETRIMIEVIGKVQEKFKDLDESKIIAIIQNYLRTFEQTSRDTFEMDEEILLDDSEYYIEEEESYDNDTNFKQNSTPVVSLKRKHDENSSSHLLSIRKRIQLNPITELVSSKEDFDALEHQLTHDKYAANELQKYLGTMRANHNTIGRYIASLCKKVFARHFISKCRWRGQDPKQVSIKTTLIGRLFVENVLREYPSYPESKIYHSFAQFFRNYKG</sequence>
<feature type="domain" description="DUF4806" evidence="1">
    <location>
        <begin position="309"/>
        <end position="374"/>
    </location>
</feature>
<organism evidence="2">
    <name type="scientific">Culicoides sonorensis</name>
    <name type="common">Biting midge</name>
    <dbReference type="NCBI Taxonomy" id="179676"/>
    <lineage>
        <taxon>Eukaryota</taxon>
        <taxon>Metazoa</taxon>
        <taxon>Ecdysozoa</taxon>
        <taxon>Arthropoda</taxon>
        <taxon>Hexapoda</taxon>
        <taxon>Insecta</taxon>
        <taxon>Pterygota</taxon>
        <taxon>Neoptera</taxon>
        <taxon>Endopterygota</taxon>
        <taxon>Diptera</taxon>
        <taxon>Nematocera</taxon>
        <taxon>Chironomoidea</taxon>
        <taxon>Ceratopogonidae</taxon>
        <taxon>Ceratopogoninae</taxon>
        <taxon>Culicoides</taxon>
        <taxon>Monoculicoides</taxon>
    </lineage>
</organism>
<dbReference type="VEuPathDB" id="VectorBase:CSON003508"/>
<accession>A0A336LWM5</accession>
<dbReference type="InterPro" id="IPR032071">
    <property type="entry name" value="DUF4806"/>
</dbReference>
<dbReference type="AlphaFoldDB" id="A0A336LWM5"/>
<gene>
    <name evidence="2" type="primary">CSON003508</name>
</gene>
<proteinExistence type="predicted"/>
<evidence type="ECO:0000313" key="2">
    <source>
        <dbReference type="EMBL" id="SSX21063.1"/>
    </source>
</evidence>
<protein>
    <submittedName>
        <fullName evidence="2">CSON003508 protein</fullName>
    </submittedName>
</protein>
<name>A0A336LWM5_CULSO</name>
<dbReference type="EMBL" id="UFQT01000164">
    <property type="protein sequence ID" value="SSX21063.1"/>
    <property type="molecule type" value="Genomic_DNA"/>
</dbReference>
<dbReference type="Pfam" id="PF16064">
    <property type="entry name" value="DUF4806"/>
    <property type="match status" value="1"/>
</dbReference>